<accession>A0A914HJA0</accession>
<keyword evidence="1" id="KW-1185">Reference proteome</keyword>
<evidence type="ECO:0000313" key="1">
    <source>
        <dbReference type="Proteomes" id="UP000887572"/>
    </source>
</evidence>
<dbReference type="AlphaFoldDB" id="A0A914HJA0"/>
<evidence type="ECO:0000313" key="2">
    <source>
        <dbReference type="WBParaSite" id="Gr19_v10_g17147.t1"/>
    </source>
</evidence>
<protein>
    <submittedName>
        <fullName evidence="2">Uncharacterized protein</fullName>
    </submittedName>
</protein>
<organism evidence="1 2">
    <name type="scientific">Globodera rostochiensis</name>
    <name type="common">Golden nematode worm</name>
    <name type="synonym">Heterodera rostochiensis</name>
    <dbReference type="NCBI Taxonomy" id="31243"/>
    <lineage>
        <taxon>Eukaryota</taxon>
        <taxon>Metazoa</taxon>
        <taxon>Ecdysozoa</taxon>
        <taxon>Nematoda</taxon>
        <taxon>Chromadorea</taxon>
        <taxon>Rhabditida</taxon>
        <taxon>Tylenchina</taxon>
        <taxon>Tylenchomorpha</taxon>
        <taxon>Tylenchoidea</taxon>
        <taxon>Heteroderidae</taxon>
        <taxon>Heteroderinae</taxon>
        <taxon>Globodera</taxon>
    </lineage>
</organism>
<sequence>MPRPHYFVCCEWRAHGRERLPVSSAATFHETGEALSAGARVSAFEPFGLRGQIGPADPSGRVLGDAPFFE</sequence>
<reference evidence="2" key="1">
    <citation type="submission" date="2022-11" db="UniProtKB">
        <authorList>
            <consortium name="WormBaseParasite"/>
        </authorList>
    </citation>
    <scope>IDENTIFICATION</scope>
</reference>
<dbReference type="Proteomes" id="UP000887572">
    <property type="component" value="Unplaced"/>
</dbReference>
<dbReference type="WBParaSite" id="Gr19_v10_g17147.t1">
    <property type="protein sequence ID" value="Gr19_v10_g17147.t1"/>
    <property type="gene ID" value="Gr19_v10_g17147"/>
</dbReference>
<name>A0A914HJA0_GLORO</name>
<proteinExistence type="predicted"/>